<comment type="similarity">
    <text evidence="2">Belongs to the acetate uptake transporter (AceTr) (TC 2.A.96) family.</text>
</comment>
<evidence type="ECO:0000256" key="5">
    <source>
        <dbReference type="ARBA" id="ARBA00023136"/>
    </source>
</evidence>
<comment type="subcellular location">
    <subcellularLocation>
        <location evidence="1">Membrane</location>
        <topology evidence="1">Multi-pass membrane protein</topology>
    </subcellularLocation>
</comment>
<evidence type="ECO:0000313" key="8">
    <source>
        <dbReference type="EMBL" id="KAA8903069.1"/>
    </source>
</evidence>
<dbReference type="VEuPathDB" id="FungiDB:TRICI_005756"/>
<dbReference type="OrthoDB" id="3648309at2759"/>
<accession>A0A642URF9</accession>
<feature type="transmembrane region" description="Helical" evidence="7">
    <location>
        <begin position="106"/>
        <end position="125"/>
    </location>
</feature>
<name>A0A642URF9_9ASCO</name>
<keyword evidence="9" id="KW-1185">Reference proteome</keyword>
<reference evidence="8" key="1">
    <citation type="journal article" date="2019" name="G3 (Bethesda)">
        <title>Genome Assemblies of Two Rare Opportunistic Yeast Pathogens: Diutina rugosa (syn. Candida rugosa) and Trichomonascus ciferrii (syn. Candida ciferrii).</title>
        <authorList>
            <person name="Mixao V."/>
            <person name="Saus E."/>
            <person name="Hansen A.P."/>
            <person name="Lass-Florl C."/>
            <person name="Gabaldon T."/>
        </authorList>
    </citation>
    <scope>NUCLEOTIDE SEQUENCE</scope>
    <source>
        <strain evidence="8">CBS 4856</strain>
    </source>
</reference>
<evidence type="ECO:0000256" key="4">
    <source>
        <dbReference type="ARBA" id="ARBA00022989"/>
    </source>
</evidence>
<keyword evidence="4 7" id="KW-1133">Transmembrane helix</keyword>
<keyword evidence="3 7" id="KW-0812">Transmembrane</keyword>
<dbReference type="EMBL" id="SWFS01000448">
    <property type="protein sequence ID" value="KAA8903069.1"/>
    <property type="molecule type" value="Genomic_DNA"/>
</dbReference>
<keyword evidence="5 7" id="KW-0472">Membrane</keyword>
<evidence type="ECO:0000313" key="9">
    <source>
        <dbReference type="Proteomes" id="UP000761534"/>
    </source>
</evidence>
<dbReference type="Pfam" id="PF01184">
    <property type="entry name" value="Gpr1_Fun34_YaaH"/>
    <property type="match status" value="1"/>
</dbReference>
<dbReference type="Proteomes" id="UP000761534">
    <property type="component" value="Unassembled WGS sequence"/>
</dbReference>
<dbReference type="PANTHER" id="PTHR31123">
    <property type="entry name" value="ACCUMULATION OF DYADS PROTEIN 2-RELATED"/>
    <property type="match status" value="1"/>
</dbReference>
<evidence type="ECO:0000256" key="2">
    <source>
        <dbReference type="ARBA" id="ARBA00005587"/>
    </source>
</evidence>
<evidence type="ECO:0000256" key="1">
    <source>
        <dbReference type="ARBA" id="ARBA00004141"/>
    </source>
</evidence>
<evidence type="ECO:0000256" key="6">
    <source>
        <dbReference type="SAM" id="MobiDB-lite"/>
    </source>
</evidence>
<dbReference type="InterPro" id="IPR000791">
    <property type="entry name" value="Gpr1/Fun34/SatP-like"/>
</dbReference>
<dbReference type="GO" id="GO:0015123">
    <property type="term" value="F:acetate transmembrane transporter activity"/>
    <property type="evidence" value="ECO:0007669"/>
    <property type="project" value="TreeGrafter"/>
</dbReference>
<organism evidence="8 9">
    <name type="scientific">Trichomonascus ciferrii</name>
    <dbReference type="NCBI Taxonomy" id="44093"/>
    <lineage>
        <taxon>Eukaryota</taxon>
        <taxon>Fungi</taxon>
        <taxon>Dikarya</taxon>
        <taxon>Ascomycota</taxon>
        <taxon>Saccharomycotina</taxon>
        <taxon>Dipodascomycetes</taxon>
        <taxon>Dipodascales</taxon>
        <taxon>Trichomonascaceae</taxon>
        <taxon>Trichomonascus</taxon>
        <taxon>Trichomonascus ciferrii complex</taxon>
    </lineage>
</organism>
<gene>
    <name evidence="8" type="ORF">TRICI_005756</name>
</gene>
<dbReference type="AlphaFoldDB" id="A0A642URF9"/>
<dbReference type="PANTHER" id="PTHR31123:SF1">
    <property type="entry name" value="ACCUMULATION OF DYADS PROTEIN 2-RELATED"/>
    <property type="match status" value="1"/>
</dbReference>
<dbReference type="GO" id="GO:0005886">
    <property type="term" value="C:plasma membrane"/>
    <property type="evidence" value="ECO:0007669"/>
    <property type="project" value="TreeGrafter"/>
</dbReference>
<evidence type="ECO:0000256" key="3">
    <source>
        <dbReference type="ARBA" id="ARBA00022692"/>
    </source>
</evidence>
<comment type="caution">
    <text evidence="8">The sequence shown here is derived from an EMBL/GenBank/DDBJ whole genome shotgun (WGS) entry which is preliminary data.</text>
</comment>
<feature type="region of interest" description="Disordered" evidence="6">
    <location>
        <begin position="1"/>
        <end position="46"/>
    </location>
</feature>
<evidence type="ECO:0000256" key="7">
    <source>
        <dbReference type="SAM" id="Phobius"/>
    </source>
</evidence>
<dbReference type="InterPro" id="IPR051633">
    <property type="entry name" value="AceTr"/>
</dbReference>
<protein>
    <submittedName>
        <fullName evidence="8">Uncharacterized protein</fullName>
    </submittedName>
</protein>
<sequence length="140" mass="15029">MSSEQNPQQPEFRTSDTTEAKYSTPAALRDGQSDSEQNNNKRIVYVQDPNSHMVSQVLNPPYEKLGNPGPMGLYSFAITTFMLGLYHCGAGLPHSNPAAGVGPDQAVLGTAFFMGGIVQFAAGMWEMRVGNSFGATLHSS</sequence>
<feature type="compositionally biased region" description="Polar residues" evidence="6">
    <location>
        <begin position="1"/>
        <end position="12"/>
    </location>
</feature>
<feature type="transmembrane region" description="Helical" evidence="7">
    <location>
        <begin position="73"/>
        <end position="94"/>
    </location>
</feature>
<proteinExistence type="inferred from homology"/>